<proteinExistence type="inferred from homology"/>
<dbReference type="Proteomes" id="UP001305414">
    <property type="component" value="Unassembled WGS sequence"/>
</dbReference>
<dbReference type="InterPro" id="IPR001680">
    <property type="entry name" value="WD40_rpt"/>
</dbReference>
<dbReference type="AlphaFoldDB" id="A0AAN7UR38"/>
<dbReference type="EMBL" id="JAWHQM010000018">
    <property type="protein sequence ID" value="KAK5631188.1"/>
    <property type="molecule type" value="Genomic_DNA"/>
</dbReference>
<dbReference type="PROSITE" id="PS50294">
    <property type="entry name" value="WD_REPEATS_REGION"/>
    <property type="match status" value="2"/>
</dbReference>
<dbReference type="SUPFAM" id="SSF50978">
    <property type="entry name" value="WD40 repeat-like"/>
    <property type="match status" value="1"/>
</dbReference>
<dbReference type="GO" id="GO:0000463">
    <property type="term" value="P:maturation of LSU-rRNA from tricistronic rRNA transcript (SSU-rRNA, 5.8S rRNA, LSU-rRNA)"/>
    <property type="evidence" value="ECO:0007669"/>
    <property type="project" value="UniProtKB-UniRule"/>
</dbReference>
<keyword evidence="3 7" id="KW-0853">WD repeat</keyword>
<evidence type="ECO:0000313" key="9">
    <source>
        <dbReference type="EMBL" id="KAK5631188.1"/>
    </source>
</evidence>
<organism evidence="9 10">
    <name type="scientific">Xylaria bambusicola</name>
    <dbReference type="NCBI Taxonomy" id="326684"/>
    <lineage>
        <taxon>Eukaryota</taxon>
        <taxon>Fungi</taxon>
        <taxon>Dikarya</taxon>
        <taxon>Ascomycota</taxon>
        <taxon>Pezizomycotina</taxon>
        <taxon>Sordariomycetes</taxon>
        <taxon>Xylariomycetidae</taxon>
        <taxon>Xylariales</taxon>
        <taxon>Xylariaceae</taxon>
        <taxon>Xylaria</taxon>
    </lineage>
</organism>
<dbReference type="PROSITE" id="PS50082">
    <property type="entry name" value="WD_REPEATS_2"/>
    <property type="match status" value="2"/>
</dbReference>
<comment type="subcellular location">
    <subcellularLocation>
        <location evidence="6">Nucleus</location>
        <location evidence="6">Nucleolus</location>
    </subcellularLocation>
    <subcellularLocation>
        <location evidence="6">Nucleus</location>
        <location evidence="6">Nucleoplasm</location>
    </subcellularLocation>
</comment>
<comment type="similarity">
    <text evidence="6">Belongs to the WD repeat WDR12/YTM1 family.</text>
</comment>
<dbReference type="GO" id="GO:0005654">
    <property type="term" value="C:nucleoplasm"/>
    <property type="evidence" value="ECO:0007669"/>
    <property type="project" value="UniProtKB-SubCell"/>
</dbReference>
<dbReference type="Pfam" id="PF08154">
    <property type="entry name" value="NLE"/>
    <property type="match status" value="1"/>
</dbReference>
<dbReference type="InterPro" id="IPR028599">
    <property type="entry name" value="WDR12/Ytm1"/>
</dbReference>
<dbReference type="InterPro" id="IPR020472">
    <property type="entry name" value="WD40_PAC1"/>
</dbReference>
<evidence type="ECO:0000256" key="1">
    <source>
        <dbReference type="ARBA" id="ARBA00022517"/>
    </source>
</evidence>
<keyword evidence="10" id="KW-1185">Reference proteome</keyword>
<dbReference type="PANTHER" id="PTHR19855:SF11">
    <property type="entry name" value="RIBOSOME BIOGENESIS PROTEIN WDR12"/>
    <property type="match status" value="1"/>
</dbReference>
<comment type="caution">
    <text evidence="9">The sequence shown here is derived from an EMBL/GenBank/DDBJ whole genome shotgun (WGS) entry which is preliminary data.</text>
</comment>
<feature type="repeat" description="WD" evidence="7">
    <location>
        <begin position="217"/>
        <end position="258"/>
    </location>
</feature>
<protein>
    <recommendedName>
        <fullName evidence="6">Ribosome biogenesis protein YTM1</fullName>
    </recommendedName>
</protein>
<dbReference type="GO" id="GO:0043021">
    <property type="term" value="F:ribonucleoprotein complex binding"/>
    <property type="evidence" value="ECO:0007669"/>
    <property type="project" value="UniProtKB-UniRule"/>
</dbReference>
<evidence type="ECO:0000256" key="7">
    <source>
        <dbReference type="PROSITE-ProRule" id="PRU00221"/>
    </source>
</evidence>
<dbReference type="GO" id="GO:0000466">
    <property type="term" value="P:maturation of 5.8S rRNA from tricistronic rRNA transcript (SSU-rRNA, 5.8S rRNA, LSU-rRNA)"/>
    <property type="evidence" value="ECO:0007669"/>
    <property type="project" value="UniProtKB-UniRule"/>
</dbReference>
<evidence type="ECO:0000256" key="4">
    <source>
        <dbReference type="ARBA" id="ARBA00022737"/>
    </source>
</evidence>
<name>A0AAN7UR38_9PEZI</name>
<evidence type="ECO:0000256" key="2">
    <source>
        <dbReference type="ARBA" id="ARBA00022552"/>
    </source>
</evidence>
<dbReference type="GO" id="GO:0030687">
    <property type="term" value="C:preribosome, large subunit precursor"/>
    <property type="evidence" value="ECO:0007669"/>
    <property type="project" value="UniProtKB-UniRule"/>
</dbReference>
<keyword evidence="2 6" id="KW-0698">rRNA processing</keyword>
<accession>A0AAN7UR38</accession>
<sequence>MDTPMGQPAVAAPQEVRVNFTTSSPDLQLPEDSSSLIVVPTDLKRYGLSRILNSSSMLNTSSPIPFDFLINGEFLRTSLQEYLETHGKNAEETLTVQYVRSLIPPVHQASFEHNDWISDVDVLSATSRAGIWSGDKLAPNLDRIVSASYDGFLEIWDPSGKSLVKSSTGGHTASAKAAKFISSTQVASSGLDRAVRIWKYAESDGGMTCSLKPSLELYGHSASVDALDVHGPTGRVLSASADGAIGLWTTSKSSAPAAPANLLPGAGASESKKRKLAGASAASQRGPLSLMSIHNSAATAVCFDPTDASVAYSASQDHTIRTIDLTTSKVENVITTSHPLLALTPLHRNPGTASSSVLLAAATAARHITLVDPRVSASTTSVLTLRGHKNMVSSLAAGPDNDYSLVSGSYDGTCRIWDLRSARAATKAEGGGSVSESVYVIERESLKGSKQRRTAGEVPGRGVKVFGVAWDKTFGIVSGGEDKMVQINRGQDLLASS</sequence>
<keyword evidence="4" id="KW-0677">Repeat</keyword>
<evidence type="ECO:0000256" key="5">
    <source>
        <dbReference type="ARBA" id="ARBA00023242"/>
    </source>
</evidence>
<dbReference type="PANTHER" id="PTHR19855">
    <property type="entry name" value="WD40 REPEAT PROTEIN 12, 37"/>
    <property type="match status" value="1"/>
</dbReference>
<dbReference type="Pfam" id="PF00400">
    <property type="entry name" value="WD40"/>
    <property type="match status" value="3"/>
</dbReference>
<evidence type="ECO:0000256" key="6">
    <source>
        <dbReference type="HAMAP-Rule" id="MF_03029"/>
    </source>
</evidence>
<feature type="repeat" description="WD" evidence="7">
    <location>
        <begin position="385"/>
        <end position="427"/>
    </location>
</feature>
<dbReference type="InterPro" id="IPR012972">
    <property type="entry name" value="NLE"/>
</dbReference>
<gene>
    <name evidence="6" type="primary">YTM1</name>
    <name evidence="9" type="ORF">RRF57_006903</name>
</gene>
<dbReference type="Gene3D" id="2.130.10.10">
    <property type="entry name" value="YVTN repeat-like/Quinoprotein amine dehydrogenase"/>
    <property type="match status" value="1"/>
</dbReference>
<dbReference type="InterPro" id="IPR036322">
    <property type="entry name" value="WD40_repeat_dom_sf"/>
</dbReference>
<dbReference type="PRINTS" id="PR00320">
    <property type="entry name" value="GPROTEINBRPT"/>
</dbReference>
<evidence type="ECO:0000256" key="3">
    <source>
        <dbReference type="ARBA" id="ARBA00022574"/>
    </source>
</evidence>
<dbReference type="InterPro" id="IPR015943">
    <property type="entry name" value="WD40/YVTN_repeat-like_dom_sf"/>
</dbReference>
<dbReference type="InterPro" id="IPR019775">
    <property type="entry name" value="WD40_repeat_CS"/>
</dbReference>
<dbReference type="GO" id="GO:0070545">
    <property type="term" value="C:PeBoW complex"/>
    <property type="evidence" value="ECO:0007669"/>
    <property type="project" value="TreeGrafter"/>
</dbReference>
<comment type="subunit">
    <text evidence="6">Component of the NOP7 complex, composed of ERB1, NOP7 and YTM1. Within the NOP7 complex ERB1 appears to interact directly with NOP7 and YTM1. The NOP7 complex also associates with the 66S pre-ribosome.</text>
</comment>
<dbReference type="PROSITE" id="PS00678">
    <property type="entry name" value="WD_REPEATS_1"/>
    <property type="match status" value="1"/>
</dbReference>
<dbReference type="HAMAP" id="MF_03029">
    <property type="entry name" value="WDR12"/>
    <property type="match status" value="1"/>
</dbReference>
<keyword evidence="1 6" id="KW-0690">Ribosome biogenesis</keyword>
<dbReference type="SMART" id="SM00320">
    <property type="entry name" value="WD40"/>
    <property type="match status" value="6"/>
</dbReference>
<keyword evidence="5 6" id="KW-0539">Nucleus</keyword>
<comment type="function">
    <text evidence="6">Component of the NOP7 complex, which is required for maturation of the 25S and 5.8S ribosomal RNAs and formation of the 60S ribosome.</text>
</comment>
<feature type="domain" description="NLE" evidence="8">
    <location>
        <begin position="16"/>
        <end position="83"/>
    </location>
</feature>
<evidence type="ECO:0000313" key="10">
    <source>
        <dbReference type="Proteomes" id="UP001305414"/>
    </source>
</evidence>
<reference evidence="9 10" key="1">
    <citation type="submission" date="2023-10" db="EMBL/GenBank/DDBJ databases">
        <title>Draft genome sequence of Xylaria bambusicola isolate GMP-LS, the root and basal stem rot pathogen of sugarcane in Indonesia.</title>
        <authorList>
            <person name="Selvaraj P."/>
            <person name="Muralishankar V."/>
            <person name="Muruganantham S."/>
            <person name="Sp S."/>
            <person name="Haryani S."/>
            <person name="Lau K.J.X."/>
            <person name="Naqvi N.I."/>
        </authorList>
    </citation>
    <scope>NUCLEOTIDE SEQUENCE [LARGE SCALE GENOMIC DNA]</scope>
    <source>
        <strain evidence="9">GMP-LS</strain>
    </source>
</reference>
<evidence type="ECO:0000259" key="8">
    <source>
        <dbReference type="Pfam" id="PF08154"/>
    </source>
</evidence>